<dbReference type="Pfam" id="PF00440">
    <property type="entry name" value="TetR_N"/>
    <property type="match status" value="1"/>
</dbReference>
<dbReference type="SUPFAM" id="SSF46689">
    <property type="entry name" value="Homeodomain-like"/>
    <property type="match status" value="1"/>
</dbReference>
<dbReference type="EMBL" id="LDTZ01000014">
    <property type="protein sequence ID" value="KNA92582.1"/>
    <property type="molecule type" value="Genomic_DNA"/>
</dbReference>
<evidence type="ECO:0000313" key="7">
    <source>
        <dbReference type="Proteomes" id="UP000037247"/>
    </source>
</evidence>
<evidence type="ECO:0000256" key="4">
    <source>
        <dbReference type="PROSITE-ProRule" id="PRU00335"/>
    </source>
</evidence>
<dbReference type="PANTHER" id="PTHR47506">
    <property type="entry name" value="TRANSCRIPTIONAL REGULATORY PROTEIN"/>
    <property type="match status" value="1"/>
</dbReference>
<reference evidence="6 7" key="1">
    <citation type="submission" date="2015-05" db="EMBL/GenBank/DDBJ databases">
        <title>Draft genome sequence of the bacterium Gordonia jacobaea a new member of the Gordonia genus.</title>
        <authorList>
            <person name="Jimenez-Galisteo G."/>
            <person name="Dominguez A."/>
            <person name="Munoz E."/>
            <person name="Vinas M."/>
        </authorList>
    </citation>
    <scope>NUCLEOTIDE SEQUENCE [LARGE SCALE GENOMIC DNA]</scope>
    <source>
        <strain evidence="7">mv1</strain>
    </source>
</reference>
<dbReference type="RefSeq" id="WP_049697797.1">
    <property type="nucleotide sequence ID" value="NZ_LDTZ01000014.1"/>
</dbReference>
<proteinExistence type="predicted"/>
<dbReference type="Gene3D" id="1.10.10.60">
    <property type="entry name" value="Homeodomain-like"/>
    <property type="match status" value="1"/>
</dbReference>
<keyword evidence="3" id="KW-0804">Transcription</keyword>
<keyword evidence="7" id="KW-1185">Reference proteome</keyword>
<dbReference type="InterPro" id="IPR001647">
    <property type="entry name" value="HTH_TetR"/>
</dbReference>
<evidence type="ECO:0000259" key="5">
    <source>
        <dbReference type="PROSITE" id="PS50977"/>
    </source>
</evidence>
<dbReference type="PANTHER" id="PTHR47506:SF1">
    <property type="entry name" value="HTH-TYPE TRANSCRIPTIONAL REGULATOR YJDC"/>
    <property type="match status" value="1"/>
</dbReference>
<comment type="caution">
    <text evidence="6">The sequence shown here is derived from an EMBL/GenBank/DDBJ whole genome shotgun (WGS) entry which is preliminary data.</text>
</comment>
<evidence type="ECO:0000313" key="6">
    <source>
        <dbReference type="EMBL" id="KNA92582.1"/>
    </source>
</evidence>
<dbReference type="InterPro" id="IPR009057">
    <property type="entry name" value="Homeodomain-like_sf"/>
</dbReference>
<dbReference type="Proteomes" id="UP000037247">
    <property type="component" value="Unassembled WGS sequence"/>
</dbReference>
<keyword evidence="1" id="KW-0805">Transcription regulation</keyword>
<feature type="DNA-binding region" description="H-T-H motif" evidence="4">
    <location>
        <begin position="29"/>
        <end position="48"/>
    </location>
</feature>
<evidence type="ECO:0000256" key="1">
    <source>
        <dbReference type="ARBA" id="ARBA00023015"/>
    </source>
</evidence>
<keyword evidence="2 4" id="KW-0238">DNA-binding</keyword>
<organism evidence="6 7">
    <name type="scientific">Gordonia jacobaea</name>
    <dbReference type="NCBI Taxonomy" id="122202"/>
    <lineage>
        <taxon>Bacteria</taxon>
        <taxon>Bacillati</taxon>
        <taxon>Actinomycetota</taxon>
        <taxon>Actinomycetes</taxon>
        <taxon>Mycobacteriales</taxon>
        <taxon>Gordoniaceae</taxon>
        <taxon>Gordonia</taxon>
    </lineage>
</organism>
<dbReference type="PRINTS" id="PR00455">
    <property type="entry name" value="HTHTETR"/>
</dbReference>
<evidence type="ECO:0000256" key="3">
    <source>
        <dbReference type="ARBA" id="ARBA00023163"/>
    </source>
</evidence>
<evidence type="ECO:0000256" key="2">
    <source>
        <dbReference type="ARBA" id="ARBA00023125"/>
    </source>
</evidence>
<dbReference type="Gene3D" id="1.10.357.10">
    <property type="entry name" value="Tetracycline Repressor, domain 2"/>
    <property type="match status" value="1"/>
</dbReference>
<dbReference type="PROSITE" id="PS50977">
    <property type="entry name" value="HTH_TETR_2"/>
    <property type="match status" value="1"/>
</dbReference>
<gene>
    <name evidence="6" type="ORF">ABW18_04620</name>
</gene>
<feature type="domain" description="HTH tetR-type" evidence="5">
    <location>
        <begin position="6"/>
        <end position="66"/>
    </location>
</feature>
<protein>
    <submittedName>
        <fullName evidence="6">TetR family transcriptional regulator</fullName>
    </submittedName>
</protein>
<name>A0ABR5IFT9_9ACTN</name>
<sequence>MGRTATFDSTELIASARDLFWQKGFSDVSVADVESASGVGRSSIYHAFGSMRGLFDAAVDDYLTTIVTPLLTELNRDDVHPDAICSYLSELRDAITAASAADAATPSGCLILTASATPIGADDAVHSVIENYRAMLSDAVRRGIAARMPDASSNIVDHHTRLTVAAIIAAQCLARINPDEAARTVDAATSALGTSA</sequence>
<accession>A0ABR5IFT9</accession>